<accession>A0A317ECQ6</accession>
<comment type="caution">
    <text evidence="13">The sequence shown here is derived from an EMBL/GenBank/DDBJ whole genome shotgun (WGS) entry which is preliminary data.</text>
</comment>
<evidence type="ECO:0000256" key="2">
    <source>
        <dbReference type="ARBA" id="ARBA00009984"/>
    </source>
</evidence>
<dbReference type="Gene3D" id="3.30.700.10">
    <property type="entry name" value="Glycoprotein, Type 4 Pilin"/>
    <property type="match status" value="1"/>
</dbReference>
<dbReference type="GO" id="GO:0005886">
    <property type="term" value="C:plasma membrane"/>
    <property type="evidence" value="ECO:0007669"/>
    <property type="project" value="UniProtKB-SubCell"/>
</dbReference>
<evidence type="ECO:0000313" key="13">
    <source>
        <dbReference type="EMBL" id="PWR24817.1"/>
    </source>
</evidence>
<evidence type="ECO:0000313" key="14">
    <source>
        <dbReference type="Proteomes" id="UP000245461"/>
    </source>
</evidence>
<dbReference type="InterPro" id="IPR000983">
    <property type="entry name" value="Bac_GSPG_pilin"/>
</dbReference>
<comment type="similarity">
    <text evidence="2">Belongs to the GSP G family.</text>
</comment>
<protein>
    <recommendedName>
        <fullName evidence="3">Type II secretion system core protein G</fullName>
    </recommendedName>
</protein>
<dbReference type="PANTHER" id="PTHR30093">
    <property type="entry name" value="GENERAL SECRETION PATHWAY PROTEIN G"/>
    <property type="match status" value="1"/>
</dbReference>
<dbReference type="PANTHER" id="PTHR30093:SF45">
    <property type="entry name" value="TYPE II SECRETION SYSTEM CORE PROTEIN G"/>
    <property type="match status" value="1"/>
</dbReference>
<dbReference type="RefSeq" id="WP_109904624.1">
    <property type="nucleotide sequence ID" value="NZ_QGLE01000003.1"/>
</dbReference>
<evidence type="ECO:0000256" key="9">
    <source>
        <dbReference type="ARBA" id="ARBA00023136"/>
    </source>
</evidence>
<evidence type="ECO:0000256" key="3">
    <source>
        <dbReference type="ARBA" id="ARBA00020042"/>
    </source>
</evidence>
<evidence type="ECO:0000256" key="10">
    <source>
        <dbReference type="SAM" id="MobiDB-lite"/>
    </source>
</evidence>
<feature type="transmembrane region" description="Helical" evidence="11">
    <location>
        <begin position="21"/>
        <end position="40"/>
    </location>
</feature>
<dbReference type="NCBIfam" id="TIGR02532">
    <property type="entry name" value="IV_pilin_GFxxxE"/>
    <property type="match status" value="1"/>
</dbReference>
<dbReference type="OrthoDB" id="9795612at2"/>
<name>A0A317ECQ6_9PROT</name>
<dbReference type="PRINTS" id="PR00813">
    <property type="entry name" value="BCTERIALGSPG"/>
</dbReference>
<dbReference type="Pfam" id="PF08334">
    <property type="entry name" value="T2SSG"/>
    <property type="match status" value="1"/>
</dbReference>
<dbReference type="InterPro" id="IPR045584">
    <property type="entry name" value="Pilin-like"/>
</dbReference>
<dbReference type="NCBIfam" id="TIGR01710">
    <property type="entry name" value="typeII_sec_gspG"/>
    <property type="match status" value="1"/>
</dbReference>
<feature type="domain" description="Type II secretion system protein GspG C-terminal" evidence="12">
    <location>
        <begin position="38"/>
        <end position="145"/>
    </location>
</feature>
<keyword evidence="6" id="KW-0997">Cell inner membrane</keyword>
<evidence type="ECO:0000259" key="12">
    <source>
        <dbReference type="Pfam" id="PF08334"/>
    </source>
</evidence>
<dbReference type="Proteomes" id="UP000245461">
    <property type="component" value="Unassembled WGS sequence"/>
</dbReference>
<sequence>MLPQIPSRRGQRQRGFTLIELLVVLAILGLLAAVVGPQVLKYLGSSRTQTARVQLQNVTASLELYRLDVGRYPSQQEGLAALMAPPKTAPGWNGPYLRRAEALRDPWGNPYLYKMPGEHGEVDVYTLGNDGAPGGTGEAQDVGNW</sequence>
<evidence type="ECO:0000256" key="6">
    <source>
        <dbReference type="ARBA" id="ARBA00022519"/>
    </source>
</evidence>
<dbReference type="InterPro" id="IPR013545">
    <property type="entry name" value="T2SS_protein-GspG_C"/>
</dbReference>
<dbReference type="GO" id="GO:0015627">
    <property type="term" value="C:type II protein secretion system complex"/>
    <property type="evidence" value="ECO:0007669"/>
    <property type="project" value="InterPro"/>
</dbReference>
<dbReference type="InterPro" id="IPR012902">
    <property type="entry name" value="N_methyl_site"/>
</dbReference>
<comment type="subcellular location">
    <subcellularLocation>
        <location evidence="1">Cell inner membrane</location>
        <topology evidence="1">Single-pass membrane protein</topology>
    </subcellularLocation>
</comment>
<keyword evidence="9 11" id="KW-0472">Membrane</keyword>
<evidence type="ECO:0000256" key="7">
    <source>
        <dbReference type="ARBA" id="ARBA00022692"/>
    </source>
</evidence>
<evidence type="ECO:0000256" key="8">
    <source>
        <dbReference type="ARBA" id="ARBA00022989"/>
    </source>
</evidence>
<dbReference type="SUPFAM" id="SSF54523">
    <property type="entry name" value="Pili subunits"/>
    <property type="match status" value="1"/>
</dbReference>
<dbReference type="GO" id="GO:0015628">
    <property type="term" value="P:protein secretion by the type II secretion system"/>
    <property type="evidence" value="ECO:0007669"/>
    <property type="project" value="InterPro"/>
</dbReference>
<feature type="region of interest" description="Disordered" evidence="10">
    <location>
        <begin position="125"/>
        <end position="145"/>
    </location>
</feature>
<evidence type="ECO:0000256" key="5">
    <source>
        <dbReference type="ARBA" id="ARBA00022481"/>
    </source>
</evidence>
<keyword evidence="7 11" id="KW-0812">Transmembrane</keyword>
<dbReference type="EMBL" id="QGLE01000003">
    <property type="protein sequence ID" value="PWR24817.1"/>
    <property type="molecule type" value="Genomic_DNA"/>
</dbReference>
<keyword evidence="4" id="KW-1003">Cell membrane</keyword>
<dbReference type="PROSITE" id="PS00409">
    <property type="entry name" value="PROKAR_NTER_METHYL"/>
    <property type="match status" value="1"/>
</dbReference>
<dbReference type="Pfam" id="PF07963">
    <property type="entry name" value="N_methyl"/>
    <property type="match status" value="1"/>
</dbReference>
<dbReference type="InterPro" id="IPR010054">
    <property type="entry name" value="Type2_sec_GspG"/>
</dbReference>
<keyword evidence="5" id="KW-0488">Methylation</keyword>
<dbReference type="AlphaFoldDB" id="A0A317ECQ6"/>
<gene>
    <name evidence="13" type="primary">gspG</name>
    <name evidence="13" type="ORF">DKG74_07485</name>
</gene>
<evidence type="ECO:0000256" key="4">
    <source>
        <dbReference type="ARBA" id="ARBA00022475"/>
    </source>
</evidence>
<reference evidence="13 14" key="1">
    <citation type="submission" date="2018-05" db="EMBL/GenBank/DDBJ databases">
        <title>Zavarzinia sp. HR-AS.</title>
        <authorList>
            <person name="Lee Y."/>
            <person name="Jeon C.O."/>
        </authorList>
    </citation>
    <scope>NUCLEOTIDE SEQUENCE [LARGE SCALE GENOMIC DNA]</scope>
    <source>
        <strain evidence="13 14">HR-AS</strain>
    </source>
</reference>
<evidence type="ECO:0000256" key="1">
    <source>
        <dbReference type="ARBA" id="ARBA00004377"/>
    </source>
</evidence>
<keyword evidence="14" id="KW-1185">Reference proteome</keyword>
<organism evidence="13 14">
    <name type="scientific">Zavarzinia aquatilis</name>
    <dbReference type="NCBI Taxonomy" id="2211142"/>
    <lineage>
        <taxon>Bacteria</taxon>
        <taxon>Pseudomonadati</taxon>
        <taxon>Pseudomonadota</taxon>
        <taxon>Alphaproteobacteria</taxon>
        <taxon>Rhodospirillales</taxon>
        <taxon>Zavarziniaceae</taxon>
        <taxon>Zavarzinia</taxon>
    </lineage>
</organism>
<evidence type="ECO:0000256" key="11">
    <source>
        <dbReference type="SAM" id="Phobius"/>
    </source>
</evidence>
<keyword evidence="8 11" id="KW-1133">Transmembrane helix</keyword>
<proteinExistence type="inferred from homology"/>